<feature type="active site" description="Nucleophile; for glutamine hydrolysis" evidence="11">
    <location>
        <position position="383"/>
    </location>
</feature>
<evidence type="ECO:0000256" key="3">
    <source>
        <dbReference type="ARBA" id="ARBA00022598"/>
    </source>
</evidence>
<dbReference type="Pfam" id="PF00117">
    <property type="entry name" value="GATase"/>
    <property type="match status" value="1"/>
</dbReference>
<feature type="binding site" evidence="11">
    <location>
        <position position="13"/>
    </location>
    <ligand>
        <name>CTP</name>
        <dbReference type="ChEBI" id="CHEBI:37563"/>
        <note>allosteric inhibitor</note>
    </ligand>
</feature>
<dbReference type="NCBIfam" id="NF003792">
    <property type="entry name" value="PRK05380.1"/>
    <property type="match status" value="1"/>
</dbReference>
<dbReference type="InterPro" id="IPR017456">
    <property type="entry name" value="CTP_synthase_N"/>
</dbReference>
<keyword evidence="6 11" id="KW-0067">ATP-binding</keyword>
<dbReference type="GO" id="GO:0005524">
    <property type="term" value="F:ATP binding"/>
    <property type="evidence" value="ECO:0007669"/>
    <property type="project" value="UniProtKB-KW"/>
</dbReference>
<organism evidence="14 15">
    <name type="scientific">Candidatus Auribacter fodinae</name>
    <dbReference type="NCBI Taxonomy" id="2093366"/>
    <lineage>
        <taxon>Bacteria</taxon>
        <taxon>Pseudomonadati</taxon>
        <taxon>Candidatus Auribacterota</taxon>
        <taxon>Candidatus Auribacteria</taxon>
        <taxon>Candidatus Auribacterales</taxon>
        <taxon>Candidatus Auribacteraceae</taxon>
        <taxon>Candidatus Auribacter</taxon>
    </lineage>
</organism>
<dbReference type="GO" id="GO:0046872">
    <property type="term" value="F:metal ion binding"/>
    <property type="evidence" value="ECO:0007669"/>
    <property type="project" value="UniProtKB-KW"/>
</dbReference>
<protein>
    <recommendedName>
        <fullName evidence="11">CTP synthase</fullName>
        <ecNumber evidence="11">6.3.4.2</ecNumber>
    </recommendedName>
    <alternativeName>
        <fullName evidence="11">Cytidine 5'-triphosphate synthase</fullName>
    </alternativeName>
    <alternativeName>
        <fullName evidence="11">Cytidine triphosphate synthetase</fullName>
        <shortName evidence="11">CTP synthetase</shortName>
        <shortName evidence="11">CTPS</shortName>
    </alternativeName>
    <alternativeName>
        <fullName evidence="11">UTP--ammonia ligase</fullName>
    </alternativeName>
</protein>
<feature type="binding site" evidence="11">
    <location>
        <begin position="240"/>
        <end position="242"/>
    </location>
    <ligand>
        <name>ATP</name>
        <dbReference type="ChEBI" id="CHEBI:30616"/>
    </ligand>
</feature>
<feature type="domain" description="Glutamine amidotransferase" evidence="12">
    <location>
        <begin position="304"/>
        <end position="527"/>
    </location>
</feature>
<keyword evidence="7 11" id="KW-0460">Magnesium</keyword>
<dbReference type="Gene3D" id="3.40.50.300">
    <property type="entry name" value="P-loop containing nucleotide triphosphate hydrolases"/>
    <property type="match status" value="1"/>
</dbReference>
<evidence type="ECO:0000256" key="6">
    <source>
        <dbReference type="ARBA" id="ARBA00022840"/>
    </source>
</evidence>
<evidence type="ECO:0000256" key="9">
    <source>
        <dbReference type="ARBA" id="ARBA00022975"/>
    </source>
</evidence>
<dbReference type="SUPFAM" id="SSF52317">
    <property type="entry name" value="Class I glutamine amidotransferase-like"/>
    <property type="match status" value="1"/>
</dbReference>
<feature type="binding site" evidence="11">
    <location>
        <position position="71"/>
    </location>
    <ligand>
        <name>ATP</name>
        <dbReference type="ChEBI" id="CHEBI:30616"/>
    </ligand>
</feature>
<dbReference type="InterPro" id="IPR029062">
    <property type="entry name" value="Class_I_gatase-like"/>
</dbReference>
<reference evidence="14 15" key="1">
    <citation type="journal article" date="2017" name="ISME J.">
        <title>Energy and carbon metabolisms in a deep terrestrial subsurface fluid microbial community.</title>
        <authorList>
            <person name="Momper L."/>
            <person name="Jungbluth S.P."/>
            <person name="Lee M.D."/>
            <person name="Amend J.P."/>
        </authorList>
    </citation>
    <scope>NUCLEOTIDE SEQUENCE [LARGE SCALE GENOMIC DNA]</scope>
    <source>
        <strain evidence="14">SURF_26</strain>
    </source>
</reference>
<dbReference type="AlphaFoldDB" id="A0A3A4QVN0"/>
<dbReference type="FunFam" id="3.40.50.880:FF:000002">
    <property type="entry name" value="CTP synthase"/>
    <property type="match status" value="1"/>
</dbReference>
<feature type="binding site" evidence="11">
    <location>
        <begin position="384"/>
        <end position="387"/>
    </location>
    <ligand>
        <name>L-glutamine</name>
        <dbReference type="ChEBI" id="CHEBI:58359"/>
    </ligand>
</feature>
<feature type="binding site" evidence="11">
    <location>
        <position position="407"/>
    </location>
    <ligand>
        <name>L-glutamine</name>
        <dbReference type="ChEBI" id="CHEBI:58359"/>
    </ligand>
</feature>
<sequence>MKKYIFVTGGVVSSLGKGLTAASIGRLLESRGLRVTIQKFDPYINVDPGTMSPYQHGEVYVTDDGAETDLDLGHYERFTSTQCTLHNNATTGQIYESVIKNERAGKYLGKTVQVIPHITDEIKRRIKIFSRRTDIDVVITEIGGTVGDIESLPFLEAIRQFRLDAGPENVLYIHLTLVPYIRAAGEMKTKPTQHSVEKLRSIGIQPDILICRTEKHMRKELKQKISLFCNIPIEAVFDEKDVAVSIYELPLMFCKAQMDDIILDRLRLTAPHECRLNDWEAIVDVLRSAKKTIKIAVVGKYINLQDAYKSIYEALTHGGIFHNHLVQAVRIDAEKLDSGNAQEFLGAVDGILVPGGFGDRGISGKIESIRYARENNIPFFGICLGMQCAVIEFARNVIGLEGASSTEFHPDAAHPVVCLMEEQKKVVDMGGTMRLGAWPCKVETDSLAYQAYQEENISERHRHRYEFNNHYRDMFSKHKCRFSGINVKNDLVEIFELTNHPWFVACQFHPEFKSKPDVSHPLFRDFVGAAVKYSALVEEKETVCSQ</sequence>
<gene>
    <name evidence="11" type="primary">pyrG</name>
    <name evidence="14" type="ORF">C4541_09020</name>
</gene>
<evidence type="ECO:0000256" key="5">
    <source>
        <dbReference type="ARBA" id="ARBA00022741"/>
    </source>
</evidence>
<comment type="catalytic activity">
    <reaction evidence="10 11">
        <text>UTP + L-glutamine + ATP + H2O = CTP + L-glutamate + ADP + phosphate + 2 H(+)</text>
        <dbReference type="Rhea" id="RHEA:26426"/>
        <dbReference type="ChEBI" id="CHEBI:15377"/>
        <dbReference type="ChEBI" id="CHEBI:15378"/>
        <dbReference type="ChEBI" id="CHEBI:29985"/>
        <dbReference type="ChEBI" id="CHEBI:30616"/>
        <dbReference type="ChEBI" id="CHEBI:37563"/>
        <dbReference type="ChEBI" id="CHEBI:43474"/>
        <dbReference type="ChEBI" id="CHEBI:46398"/>
        <dbReference type="ChEBI" id="CHEBI:58359"/>
        <dbReference type="ChEBI" id="CHEBI:456216"/>
        <dbReference type="EC" id="6.3.4.2"/>
    </reaction>
</comment>
<comment type="subunit">
    <text evidence="11">Homotetramer.</text>
</comment>
<evidence type="ECO:0000256" key="7">
    <source>
        <dbReference type="ARBA" id="ARBA00022842"/>
    </source>
</evidence>
<feature type="binding site" evidence="11">
    <location>
        <position position="54"/>
    </location>
    <ligand>
        <name>L-glutamine</name>
        <dbReference type="ChEBI" id="CHEBI:58359"/>
    </ligand>
</feature>
<dbReference type="GO" id="GO:0005829">
    <property type="term" value="C:cytosol"/>
    <property type="evidence" value="ECO:0007669"/>
    <property type="project" value="TreeGrafter"/>
</dbReference>
<dbReference type="CDD" id="cd01746">
    <property type="entry name" value="GATase1_CTP_Synthase"/>
    <property type="match status" value="1"/>
</dbReference>
<dbReference type="PROSITE" id="PS51273">
    <property type="entry name" value="GATASE_TYPE_1"/>
    <property type="match status" value="1"/>
</dbReference>
<dbReference type="NCBIfam" id="TIGR00337">
    <property type="entry name" value="PyrG"/>
    <property type="match status" value="1"/>
</dbReference>
<comment type="activity regulation">
    <text evidence="11">Allosterically activated by GTP, when glutamine is the substrate; GTP has no effect on the reaction when ammonia is the substrate. The allosteric effector GTP functions by stabilizing the protein conformation that binds the tetrahedral intermediate(s) formed during glutamine hydrolysis. Inhibited by the product CTP, via allosteric rather than competitive inhibition.</text>
</comment>
<comment type="similarity">
    <text evidence="2 11">Belongs to the CTP synthase family.</text>
</comment>
<dbReference type="CDD" id="cd03113">
    <property type="entry name" value="CTPS_N"/>
    <property type="match status" value="1"/>
</dbReference>
<dbReference type="GO" id="GO:0042802">
    <property type="term" value="F:identical protein binding"/>
    <property type="evidence" value="ECO:0007669"/>
    <property type="project" value="TreeGrafter"/>
</dbReference>
<evidence type="ECO:0000256" key="4">
    <source>
        <dbReference type="ARBA" id="ARBA00022723"/>
    </source>
</evidence>
<accession>A0A3A4QVN0</accession>
<feature type="domain" description="CTP synthase N-terminal" evidence="13">
    <location>
        <begin position="3"/>
        <end position="268"/>
    </location>
</feature>
<dbReference type="Proteomes" id="UP000266426">
    <property type="component" value="Unassembled WGS sequence"/>
</dbReference>
<feature type="binding site" evidence="11">
    <location>
        <position position="224"/>
    </location>
    <ligand>
        <name>CTP</name>
        <dbReference type="ChEBI" id="CHEBI:37563"/>
        <note>allosteric inhibitor</note>
    </ligand>
</feature>
<dbReference type="FunFam" id="3.40.50.300:FF:000009">
    <property type="entry name" value="CTP synthase"/>
    <property type="match status" value="1"/>
</dbReference>
<feature type="binding site" evidence="11">
    <location>
        <begin position="188"/>
        <end position="193"/>
    </location>
    <ligand>
        <name>UTP</name>
        <dbReference type="ChEBI" id="CHEBI:46398"/>
    </ligand>
</feature>
<comment type="caution">
    <text evidence="14">The sequence shown here is derived from an EMBL/GenBank/DDBJ whole genome shotgun (WGS) entry which is preliminary data.</text>
</comment>
<feature type="region of interest" description="Amidoligase domain" evidence="11">
    <location>
        <begin position="1"/>
        <end position="268"/>
    </location>
</feature>
<evidence type="ECO:0000313" key="15">
    <source>
        <dbReference type="Proteomes" id="UP000266426"/>
    </source>
</evidence>
<dbReference type="GO" id="GO:0044210">
    <property type="term" value="P:'de novo' CTP biosynthetic process"/>
    <property type="evidence" value="ECO:0007669"/>
    <property type="project" value="UniProtKB-UniRule"/>
</dbReference>
<feature type="binding site" evidence="11">
    <location>
        <position position="464"/>
    </location>
    <ligand>
        <name>L-glutamine</name>
        <dbReference type="ChEBI" id="CHEBI:58359"/>
    </ligand>
</feature>
<proteinExistence type="inferred from homology"/>
<feature type="binding site" evidence="11">
    <location>
        <position position="141"/>
    </location>
    <ligand>
        <name>Mg(2+)</name>
        <dbReference type="ChEBI" id="CHEBI:18420"/>
    </ligand>
</feature>
<dbReference type="UniPathway" id="UPA00159">
    <property type="reaction ID" value="UER00277"/>
</dbReference>
<keyword evidence="9 11" id="KW-0665">Pyrimidine biosynthesis</keyword>
<dbReference type="InterPro" id="IPR027417">
    <property type="entry name" value="P-loop_NTPase"/>
</dbReference>
<dbReference type="EMBL" id="QZJZ01000072">
    <property type="protein sequence ID" value="RJP58010.1"/>
    <property type="molecule type" value="Genomic_DNA"/>
</dbReference>
<keyword evidence="8 11" id="KW-0315">Glutamine amidotransferase</keyword>
<feature type="binding site" evidence="11">
    <location>
        <begin position="188"/>
        <end position="193"/>
    </location>
    <ligand>
        <name>CTP</name>
        <dbReference type="ChEBI" id="CHEBI:37563"/>
        <note>allosteric inhibitor</note>
    </ligand>
</feature>
<feature type="binding site" evidence="11">
    <location>
        <position position="356"/>
    </location>
    <ligand>
        <name>L-glutamine</name>
        <dbReference type="ChEBI" id="CHEBI:58359"/>
    </ligand>
</feature>
<comment type="catalytic activity">
    <reaction evidence="11">
        <text>UTP + NH4(+) + ATP = CTP + ADP + phosphate + 2 H(+)</text>
        <dbReference type="Rhea" id="RHEA:16597"/>
        <dbReference type="ChEBI" id="CHEBI:15378"/>
        <dbReference type="ChEBI" id="CHEBI:28938"/>
        <dbReference type="ChEBI" id="CHEBI:30616"/>
        <dbReference type="ChEBI" id="CHEBI:37563"/>
        <dbReference type="ChEBI" id="CHEBI:43474"/>
        <dbReference type="ChEBI" id="CHEBI:46398"/>
        <dbReference type="ChEBI" id="CHEBI:456216"/>
    </reaction>
</comment>
<evidence type="ECO:0000256" key="11">
    <source>
        <dbReference type="HAMAP-Rule" id="MF_01227"/>
    </source>
</evidence>
<dbReference type="PANTHER" id="PTHR11550:SF0">
    <property type="entry name" value="CTP SYNTHASE-RELATED"/>
    <property type="match status" value="1"/>
</dbReference>
<feature type="binding site" evidence="11">
    <location>
        <position position="13"/>
    </location>
    <ligand>
        <name>UTP</name>
        <dbReference type="ChEBI" id="CHEBI:46398"/>
    </ligand>
</feature>
<dbReference type="GO" id="GO:0003883">
    <property type="term" value="F:CTP synthase activity"/>
    <property type="evidence" value="ECO:0007669"/>
    <property type="project" value="UniProtKB-UniRule"/>
</dbReference>
<dbReference type="HAMAP" id="MF_01227">
    <property type="entry name" value="PyrG"/>
    <property type="match status" value="1"/>
</dbReference>
<keyword evidence="3 11" id="KW-0436">Ligase</keyword>
<feature type="active site" evidence="11">
    <location>
        <position position="509"/>
    </location>
</feature>
<dbReference type="InterPro" id="IPR017926">
    <property type="entry name" value="GATASE"/>
</dbReference>
<dbReference type="Gene3D" id="3.40.50.880">
    <property type="match status" value="1"/>
</dbReference>
<dbReference type="GO" id="GO:0004359">
    <property type="term" value="F:glutaminase activity"/>
    <property type="evidence" value="ECO:0007669"/>
    <property type="project" value="RHEA"/>
</dbReference>
<evidence type="ECO:0000256" key="10">
    <source>
        <dbReference type="ARBA" id="ARBA00047781"/>
    </source>
</evidence>
<dbReference type="InterPro" id="IPR004468">
    <property type="entry name" value="CTP_synthase"/>
</dbReference>
<name>A0A3A4QVN0_9BACT</name>
<evidence type="ECO:0000256" key="8">
    <source>
        <dbReference type="ARBA" id="ARBA00022962"/>
    </source>
</evidence>
<dbReference type="PANTHER" id="PTHR11550">
    <property type="entry name" value="CTP SYNTHASE"/>
    <property type="match status" value="1"/>
</dbReference>
<dbReference type="GO" id="GO:0019856">
    <property type="term" value="P:pyrimidine nucleobase biosynthetic process"/>
    <property type="evidence" value="ECO:0007669"/>
    <property type="project" value="TreeGrafter"/>
</dbReference>
<dbReference type="InterPro" id="IPR033828">
    <property type="entry name" value="GATase1_CTP_Synthase"/>
</dbReference>
<feature type="active site" evidence="11">
    <location>
        <position position="511"/>
    </location>
</feature>
<dbReference type="SUPFAM" id="SSF52540">
    <property type="entry name" value="P-loop containing nucleoside triphosphate hydrolases"/>
    <property type="match status" value="1"/>
</dbReference>
<dbReference type="GO" id="GO:0097268">
    <property type="term" value="C:cytoophidium"/>
    <property type="evidence" value="ECO:0007669"/>
    <property type="project" value="UniProtKB-ARBA"/>
</dbReference>
<dbReference type="Pfam" id="PF06418">
    <property type="entry name" value="CTP_synth_N"/>
    <property type="match status" value="1"/>
</dbReference>
<keyword evidence="4 11" id="KW-0479">Metal-binding</keyword>
<keyword evidence="5 11" id="KW-0547">Nucleotide-binding</keyword>
<feature type="binding site" evidence="11">
    <location>
        <begin position="148"/>
        <end position="150"/>
    </location>
    <ligand>
        <name>CTP</name>
        <dbReference type="ChEBI" id="CHEBI:37563"/>
        <note>allosteric inhibitor</note>
    </ligand>
</feature>
<evidence type="ECO:0000259" key="12">
    <source>
        <dbReference type="Pfam" id="PF00117"/>
    </source>
</evidence>
<evidence type="ECO:0000256" key="1">
    <source>
        <dbReference type="ARBA" id="ARBA00005171"/>
    </source>
</evidence>
<feature type="binding site" evidence="11">
    <location>
        <begin position="14"/>
        <end position="19"/>
    </location>
    <ligand>
        <name>ATP</name>
        <dbReference type="ChEBI" id="CHEBI:30616"/>
    </ligand>
</feature>
<evidence type="ECO:0000256" key="2">
    <source>
        <dbReference type="ARBA" id="ARBA00007533"/>
    </source>
</evidence>
<feature type="binding site" evidence="11">
    <location>
        <position position="224"/>
    </location>
    <ligand>
        <name>UTP</name>
        <dbReference type="ChEBI" id="CHEBI:46398"/>
    </ligand>
</feature>
<comment type="function">
    <text evidence="11">Catalyzes the ATP-dependent amination of UTP to CTP with either L-glutamine or ammonia as the source of nitrogen. Regulates intracellular CTP levels through interactions with the four ribonucleotide triphosphates.</text>
</comment>
<evidence type="ECO:0000259" key="13">
    <source>
        <dbReference type="Pfam" id="PF06418"/>
    </source>
</evidence>
<comment type="catalytic activity">
    <reaction evidence="11">
        <text>L-glutamine + H2O = L-glutamate + NH4(+)</text>
        <dbReference type="Rhea" id="RHEA:15889"/>
        <dbReference type="ChEBI" id="CHEBI:15377"/>
        <dbReference type="ChEBI" id="CHEBI:28938"/>
        <dbReference type="ChEBI" id="CHEBI:29985"/>
        <dbReference type="ChEBI" id="CHEBI:58359"/>
    </reaction>
</comment>
<evidence type="ECO:0000313" key="14">
    <source>
        <dbReference type="EMBL" id="RJP58010.1"/>
    </source>
</evidence>
<comment type="miscellaneous">
    <text evidence="11">CTPSs have evolved a hybrid strategy for distinguishing between UTP and CTP. The overlapping regions of the product feedback inhibitory and substrate sites recognize a common feature in both compounds, the triphosphate moiety. To differentiate isosteric substrate and product pyrimidine rings, an additional pocket far from the expected kinase/ligase catalytic site, specifically recognizes the cytosine and ribose portions of the product inhibitor.</text>
</comment>
<feature type="binding site" evidence="11">
    <location>
        <position position="71"/>
    </location>
    <ligand>
        <name>Mg(2+)</name>
        <dbReference type="ChEBI" id="CHEBI:18420"/>
    </ligand>
</feature>
<dbReference type="EC" id="6.3.4.2" evidence="11"/>
<comment type="pathway">
    <text evidence="1 11">Pyrimidine metabolism; CTP biosynthesis via de novo pathway; CTP from UDP: step 2/2.</text>
</comment>